<gene>
    <name evidence="6" type="ORF">FL622_15380</name>
</gene>
<dbReference type="GO" id="GO:0017136">
    <property type="term" value="F:histone deacetylase activity, NAD-dependent"/>
    <property type="evidence" value="ECO:0007669"/>
    <property type="project" value="TreeGrafter"/>
</dbReference>
<sequence length="276" mass="30752">MNSELFQRAAEAVRGAEALVVTAGAGMGVDSGLPDFRGDQGFWNAYPMYERLGLSFVDAANPAHFHRDPAFGWGFYGHRTNLYRSTVPHAGFHLLRQWAERFELDTFVVTSNVDGQFQKAGFAEEQMLEVHGSIHHLQCLTPCSSAIWSNREEIPIDFATMRAKHIPLCPRCGGTARPNILMFSDFSWIGGRSHGQQMRFDIFLEQHRKERLAIIEMGAGSAIPTIRYTSERLGERGNATVIRINPREPHIRSPHISIATGALEGLTGIDRALGHP</sequence>
<dbReference type="InterPro" id="IPR029035">
    <property type="entry name" value="DHS-like_NAD/FAD-binding_dom"/>
</dbReference>
<organism evidence="6 7">
    <name type="scientific">Trichloromonas acetexigens</name>
    <dbReference type="NCBI Taxonomy" id="38815"/>
    <lineage>
        <taxon>Bacteria</taxon>
        <taxon>Pseudomonadati</taxon>
        <taxon>Thermodesulfobacteriota</taxon>
        <taxon>Desulfuromonadia</taxon>
        <taxon>Desulfuromonadales</taxon>
        <taxon>Trichloromonadaceae</taxon>
        <taxon>Trichloromonas</taxon>
    </lineage>
</organism>
<dbReference type="InterPro" id="IPR026591">
    <property type="entry name" value="Sirtuin_cat_small_dom_sf"/>
</dbReference>
<evidence type="ECO:0000256" key="3">
    <source>
        <dbReference type="ARBA" id="ARBA00023027"/>
    </source>
</evidence>
<dbReference type="PANTHER" id="PTHR11085:SF4">
    <property type="entry name" value="NAD-DEPENDENT PROTEIN DEACYLASE"/>
    <property type="match status" value="1"/>
</dbReference>
<dbReference type="PANTHER" id="PTHR11085">
    <property type="entry name" value="NAD-DEPENDENT PROTEIN DEACYLASE SIRTUIN-5, MITOCHONDRIAL-RELATED"/>
    <property type="match status" value="1"/>
</dbReference>
<dbReference type="InterPro" id="IPR003000">
    <property type="entry name" value="Sirtuin"/>
</dbReference>
<dbReference type="InterPro" id="IPR026590">
    <property type="entry name" value="Ssirtuin_cat_dom"/>
</dbReference>
<dbReference type="Gene3D" id="3.40.50.1220">
    <property type="entry name" value="TPP-binding domain"/>
    <property type="match status" value="1"/>
</dbReference>
<evidence type="ECO:0000256" key="1">
    <source>
        <dbReference type="ARBA" id="ARBA00012928"/>
    </source>
</evidence>
<feature type="domain" description="Deacetylase sirtuin-type" evidence="5">
    <location>
        <begin position="1"/>
        <end position="276"/>
    </location>
</feature>
<accession>A0A550J6D8</accession>
<protein>
    <recommendedName>
        <fullName evidence="1">protein acetyllysine N-acetyltransferase</fullName>
        <ecNumber evidence="1">2.3.1.286</ecNumber>
    </recommendedName>
</protein>
<proteinExistence type="predicted"/>
<dbReference type="EMBL" id="VJVV01000015">
    <property type="protein sequence ID" value="TRO78673.1"/>
    <property type="molecule type" value="Genomic_DNA"/>
</dbReference>
<keyword evidence="7" id="KW-1185">Reference proteome</keyword>
<dbReference type="Gene3D" id="3.30.1600.10">
    <property type="entry name" value="SIR2/SIRT2 'Small Domain"/>
    <property type="match status" value="1"/>
</dbReference>
<dbReference type="EC" id="2.3.1.286" evidence="1"/>
<comment type="caution">
    <text evidence="4">Lacks conserved residue(s) required for the propagation of feature annotation.</text>
</comment>
<comment type="caution">
    <text evidence="6">The sequence shown here is derived from an EMBL/GenBank/DDBJ whole genome shotgun (WGS) entry which is preliminary data.</text>
</comment>
<dbReference type="GO" id="GO:0070403">
    <property type="term" value="F:NAD+ binding"/>
    <property type="evidence" value="ECO:0007669"/>
    <property type="project" value="InterPro"/>
</dbReference>
<dbReference type="InterPro" id="IPR050134">
    <property type="entry name" value="NAD-dep_sirtuin_deacylases"/>
</dbReference>
<dbReference type="RefSeq" id="WP_092054613.1">
    <property type="nucleotide sequence ID" value="NZ_FOJJ01000007.1"/>
</dbReference>
<dbReference type="SUPFAM" id="SSF52467">
    <property type="entry name" value="DHS-like NAD/FAD-binding domain"/>
    <property type="match status" value="1"/>
</dbReference>
<dbReference type="OrthoDB" id="9800582at2"/>
<reference evidence="6 7" key="1">
    <citation type="submission" date="2019-07" db="EMBL/GenBank/DDBJ databases">
        <title>Insights of Desulfuromonas acetexigens electromicrobiology.</title>
        <authorList>
            <person name="Katuri K."/>
            <person name="Sapireddy V."/>
            <person name="Shaw D.R."/>
            <person name="Saikaly P."/>
        </authorList>
    </citation>
    <scope>NUCLEOTIDE SEQUENCE [LARGE SCALE GENOMIC DNA]</scope>
    <source>
        <strain evidence="6 7">2873</strain>
    </source>
</reference>
<evidence type="ECO:0000256" key="2">
    <source>
        <dbReference type="ARBA" id="ARBA00022679"/>
    </source>
</evidence>
<keyword evidence="2" id="KW-0808">Transferase</keyword>
<evidence type="ECO:0000313" key="7">
    <source>
        <dbReference type="Proteomes" id="UP000317155"/>
    </source>
</evidence>
<dbReference type="Pfam" id="PF02146">
    <property type="entry name" value="SIR2"/>
    <property type="match status" value="1"/>
</dbReference>
<evidence type="ECO:0000259" key="5">
    <source>
        <dbReference type="PROSITE" id="PS50305"/>
    </source>
</evidence>
<dbReference type="Proteomes" id="UP000317155">
    <property type="component" value="Unassembled WGS sequence"/>
</dbReference>
<dbReference type="PROSITE" id="PS50305">
    <property type="entry name" value="SIRTUIN"/>
    <property type="match status" value="1"/>
</dbReference>
<dbReference type="AlphaFoldDB" id="A0A550J6D8"/>
<evidence type="ECO:0000256" key="4">
    <source>
        <dbReference type="PROSITE-ProRule" id="PRU00236"/>
    </source>
</evidence>
<evidence type="ECO:0000313" key="6">
    <source>
        <dbReference type="EMBL" id="TRO78673.1"/>
    </source>
</evidence>
<keyword evidence="3" id="KW-0520">NAD</keyword>
<name>A0A550J6D8_9BACT</name>